<dbReference type="EMBL" id="CP138894">
    <property type="protein sequence ID" value="WPK23912.1"/>
    <property type="molecule type" value="Genomic_DNA"/>
</dbReference>
<gene>
    <name evidence="3" type="ORF">PUMCH_001162</name>
</gene>
<evidence type="ECO:0000259" key="2">
    <source>
        <dbReference type="Pfam" id="PF18639"/>
    </source>
</evidence>
<dbReference type="Proteomes" id="UP001338582">
    <property type="component" value="Chromosome 1"/>
</dbReference>
<dbReference type="GeneID" id="88172228"/>
<proteinExistence type="predicted"/>
<organism evidence="3 4">
    <name type="scientific">Australozyma saopauloensis</name>
    <dbReference type="NCBI Taxonomy" id="291208"/>
    <lineage>
        <taxon>Eukaryota</taxon>
        <taxon>Fungi</taxon>
        <taxon>Dikarya</taxon>
        <taxon>Ascomycota</taxon>
        <taxon>Saccharomycotina</taxon>
        <taxon>Pichiomycetes</taxon>
        <taxon>Metschnikowiaceae</taxon>
        <taxon>Australozyma</taxon>
    </lineage>
</organism>
<dbReference type="InterPro" id="IPR041153">
    <property type="entry name" value="LST4_longin"/>
</dbReference>
<dbReference type="Pfam" id="PF18639">
    <property type="entry name" value="Longin_2"/>
    <property type="match status" value="1"/>
</dbReference>
<reference evidence="3 4" key="1">
    <citation type="submission" date="2023-10" db="EMBL/GenBank/DDBJ databases">
        <title>Draft Genome Sequence of Candida saopaulonensis from a very Premature Infant with Sepsis.</title>
        <authorList>
            <person name="Ning Y."/>
            <person name="Dai R."/>
            <person name="Xiao M."/>
            <person name="Xu Y."/>
            <person name="Yan Q."/>
            <person name="Zhang L."/>
        </authorList>
    </citation>
    <scope>NUCLEOTIDE SEQUENCE [LARGE SCALE GENOMIC DNA]</scope>
    <source>
        <strain evidence="3 4">19XY460</strain>
    </source>
</reference>
<feature type="region of interest" description="Disordered" evidence="1">
    <location>
        <begin position="748"/>
        <end position="785"/>
    </location>
</feature>
<feature type="compositionally biased region" description="Low complexity" evidence="1">
    <location>
        <begin position="542"/>
        <end position="552"/>
    </location>
</feature>
<feature type="region of interest" description="Disordered" evidence="1">
    <location>
        <begin position="542"/>
        <end position="584"/>
    </location>
</feature>
<feature type="compositionally biased region" description="Basic and acidic residues" evidence="1">
    <location>
        <begin position="554"/>
        <end position="565"/>
    </location>
</feature>
<evidence type="ECO:0000313" key="4">
    <source>
        <dbReference type="Proteomes" id="UP001338582"/>
    </source>
</evidence>
<dbReference type="RefSeq" id="XP_062876296.1">
    <property type="nucleotide sequence ID" value="XM_063020226.1"/>
</dbReference>
<feature type="compositionally biased region" description="Low complexity" evidence="1">
    <location>
        <begin position="775"/>
        <end position="785"/>
    </location>
</feature>
<feature type="region of interest" description="Disordered" evidence="1">
    <location>
        <begin position="653"/>
        <end position="686"/>
    </location>
</feature>
<feature type="compositionally biased region" description="Low complexity" evidence="1">
    <location>
        <begin position="658"/>
        <end position="670"/>
    </location>
</feature>
<protein>
    <recommendedName>
        <fullName evidence="2">LST4 longin domain-containing protein</fullName>
    </recommendedName>
</protein>
<dbReference type="KEGG" id="asau:88172228"/>
<sequence length="1083" mass="118572">MLGRLFKLTSTQSLNLTLLGSGGTQTGSPNSFDDSYTRGILYGSAVMLLPPVHLSMKRFRLVVAQDGGALAAKQILYDLFGDSALGSPLESPSASPLAGSDLPNLHHKLSQVSLHSGQSRSVPHTSVSLPVSLDAFLSPDVAELANALQLPNSHYFSREHGHGVTNTASHGSAGAVRMSAGGLSLRAGINRNVVLQKPAHNINVLTDYMFGRGLPSNEWHTASKIHILPPLNLVHGTSQAILVTRLFLIVDANAVLAHEPEPLPCASWSPKSTIHARESTVQFASQRLAQLRLNFTSRFSIGIIIPFDDPSQTVEETLASNWPSLSIQFVSLQRAVAHKLIQALKNGPGHHSPYICNKRIQFPSYMLQGDLELLIQLKKLIKLIYFQANVPRLISNHSLMVHTLNHKNSPYKANMINWALEVINWLEFKDGRNSVSGHIGHSNLSSNLVGSFTGLTTHLSARSTEGIQLSNTFLASLFALIMPLRESLSARTLETTDEDSDVKEITRVVVMTSNSTVAKKLIFLLCGLIPDAKFLYQLDNTSTSPSFASSESESQEREISTRDLPLHPFNESLKHSSNQDMKVSTGPKLETFLSQRHALSESPRINSDSPLNLVRPIPIQRQVLSESEVPSDDSVCASVSSTKGWEVPAKSTTCASFSKSSTTPVPTKSVAISQKPVSSERSGNGSSMAYLSSSLNSSLSSSASNYSLLKLGNSFMDKWKHSLVGSNSFTPHNVHESFEPPMFIDSLRKIGPPGTKSPSPATLDDHAWPSHPMNSATSSPSRPRFSRTQSVFNVCNDTLLKTRESSLKLSTPNVERTVHSIIIPSGPAHEKSMKSRNEQLIRDRISRIFLQDVEIISQNELSIVLKDPFEKQADDLAASVEPLYSSPYQRRLFLQPHVAFVEEFRPECVIQSCPANPKLETQVINAMKNDLIFYQNNCNFKKVVSKTVFISLRARDIKLIELKVGGQDKSPNSHFGPTTPTQEHAIPIGANSPISSYFGGHDSGQTVSERRGSVGANNYKTSIRRVFSPGRNSGDKELINLIENQLERLTEVVAVMNGDQNAPKAAKQELNKMLFDAVRAIIT</sequence>
<feature type="compositionally biased region" description="Polar residues" evidence="1">
    <location>
        <begin position="671"/>
        <end position="681"/>
    </location>
</feature>
<evidence type="ECO:0000313" key="3">
    <source>
        <dbReference type="EMBL" id="WPK23912.1"/>
    </source>
</evidence>
<name>A0AAX4H5Q6_9ASCO</name>
<keyword evidence="4" id="KW-1185">Reference proteome</keyword>
<accession>A0AAX4H5Q6</accession>
<evidence type="ECO:0000256" key="1">
    <source>
        <dbReference type="SAM" id="MobiDB-lite"/>
    </source>
</evidence>
<feature type="domain" description="LST4 longin" evidence="2">
    <location>
        <begin position="202"/>
        <end position="343"/>
    </location>
</feature>
<dbReference type="AlphaFoldDB" id="A0AAX4H5Q6"/>